<sequence>MPLATPTATLSSPHPQPIDVQVQIGGRWIAGQALTRRDNEILVSHHGHLVWVDEQQVRTP</sequence>
<keyword evidence="2" id="KW-1185">Reference proteome</keyword>
<dbReference type="RefSeq" id="WP_344114184.1">
    <property type="nucleotide sequence ID" value="NZ_BAAANE010000008.1"/>
</dbReference>
<organism evidence="1 2">
    <name type="scientific">Kribbella alba</name>
    <dbReference type="NCBI Taxonomy" id="190197"/>
    <lineage>
        <taxon>Bacteria</taxon>
        <taxon>Bacillati</taxon>
        <taxon>Actinomycetota</taxon>
        <taxon>Actinomycetes</taxon>
        <taxon>Propionibacteriales</taxon>
        <taxon>Kribbellaceae</taxon>
        <taxon>Kribbella</taxon>
    </lineage>
</organism>
<accession>A0ABN2FJU0</accession>
<evidence type="ECO:0000313" key="2">
    <source>
        <dbReference type="Proteomes" id="UP001501319"/>
    </source>
</evidence>
<dbReference type="EMBL" id="BAAANE010000008">
    <property type="protein sequence ID" value="GAA1650232.1"/>
    <property type="molecule type" value="Genomic_DNA"/>
</dbReference>
<protein>
    <submittedName>
        <fullName evidence="1">Uncharacterized protein</fullName>
    </submittedName>
</protein>
<evidence type="ECO:0000313" key="1">
    <source>
        <dbReference type="EMBL" id="GAA1650232.1"/>
    </source>
</evidence>
<dbReference type="Proteomes" id="UP001501319">
    <property type="component" value="Unassembled WGS sequence"/>
</dbReference>
<proteinExistence type="predicted"/>
<comment type="caution">
    <text evidence="1">The sequence shown here is derived from an EMBL/GenBank/DDBJ whole genome shotgun (WGS) entry which is preliminary data.</text>
</comment>
<reference evidence="1 2" key="1">
    <citation type="journal article" date="2019" name="Int. J. Syst. Evol. Microbiol.">
        <title>The Global Catalogue of Microorganisms (GCM) 10K type strain sequencing project: providing services to taxonomists for standard genome sequencing and annotation.</title>
        <authorList>
            <consortium name="The Broad Institute Genomics Platform"/>
            <consortium name="The Broad Institute Genome Sequencing Center for Infectious Disease"/>
            <person name="Wu L."/>
            <person name="Ma J."/>
        </authorList>
    </citation>
    <scope>NUCLEOTIDE SEQUENCE [LARGE SCALE GENOMIC DNA]</scope>
    <source>
        <strain evidence="1 2">JCM 14306</strain>
    </source>
</reference>
<name>A0ABN2FJU0_9ACTN</name>
<gene>
    <name evidence="1" type="ORF">GCM10009744_47220</name>
</gene>